<dbReference type="AlphaFoldDB" id="A0A7X4YTU9"/>
<dbReference type="InterPro" id="IPR036388">
    <property type="entry name" value="WH-like_DNA-bd_sf"/>
</dbReference>
<feature type="compositionally biased region" description="Basic and acidic residues" evidence="1">
    <location>
        <begin position="11"/>
        <end position="30"/>
    </location>
</feature>
<accession>A0A7X4YTU9</accession>
<dbReference type="InterPro" id="IPR000086">
    <property type="entry name" value="NUDIX_hydrolase_dom"/>
</dbReference>
<dbReference type="SUPFAM" id="SSF55811">
    <property type="entry name" value="Nudix"/>
    <property type="match status" value="1"/>
</dbReference>
<proteinExistence type="predicted"/>
<dbReference type="Pfam" id="PF00293">
    <property type="entry name" value="NUDIX"/>
    <property type="match status" value="1"/>
</dbReference>
<evidence type="ECO:0000313" key="3">
    <source>
        <dbReference type="EMBL" id="NBC72415.1"/>
    </source>
</evidence>
<dbReference type="InterPro" id="IPR015797">
    <property type="entry name" value="NUDIX_hydrolase-like_dom_sf"/>
</dbReference>
<keyword evidence="4" id="KW-1185">Reference proteome</keyword>
<sequence>MTEPNNLPSNRSDHASHDESGHEPNGKPFDEAANYSASRYRTPDGAPADIVIFTITSRERGTAKKSLPLRQLEVLLIQRKAWPFQGQWALPGGFSKETETLMDSALRELREETGVADVHIEYYGAYSTPGRDPRGWMISHAFFALVHEHALANRRAADDAADVRLFPIEEALEMNLAFDHREILADALHQIRVKMLTTTIAKSFLPEEFTIGELYQVIEAVVPEFEERNFIRKITSTRSREGIIEEVLDSKGEPKQSNRHSQRAAQLYRFTEYVPRLSIYS</sequence>
<feature type="region of interest" description="Disordered" evidence="1">
    <location>
        <begin position="1"/>
        <end position="31"/>
    </location>
</feature>
<organism evidence="3 4">
    <name type="scientific">Paenibacillus sacheonensis</name>
    <dbReference type="NCBI Taxonomy" id="742054"/>
    <lineage>
        <taxon>Bacteria</taxon>
        <taxon>Bacillati</taxon>
        <taxon>Bacillota</taxon>
        <taxon>Bacilli</taxon>
        <taxon>Bacillales</taxon>
        <taxon>Paenibacillaceae</taxon>
        <taxon>Paenibacillus</taxon>
    </lineage>
</organism>
<dbReference type="Proteomes" id="UP000558113">
    <property type="component" value="Unassembled WGS sequence"/>
</dbReference>
<dbReference type="InterPro" id="IPR054105">
    <property type="entry name" value="WHD_NrtR"/>
</dbReference>
<feature type="compositionally biased region" description="Polar residues" evidence="1">
    <location>
        <begin position="1"/>
        <end position="10"/>
    </location>
</feature>
<dbReference type="PANTHER" id="PTHR43736">
    <property type="entry name" value="ADP-RIBOSE PYROPHOSPHATASE"/>
    <property type="match status" value="1"/>
</dbReference>
<dbReference type="Gene3D" id="1.10.10.10">
    <property type="entry name" value="Winged helix-like DNA-binding domain superfamily/Winged helix DNA-binding domain"/>
    <property type="match status" value="1"/>
</dbReference>
<dbReference type="PANTHER" id="PTHR43736:SF4">
    <property type="entry name" value="SLR1690 PROTEIN"/>
    <property type="match status" value="1"/>
</dbReference>
<dbReference type="CDD" id="cd18873">
    <property type="entry name" value="NUDIX_NadM_like"/>
    <property type="match status" value="1"/>
</dbReference>
<protein>
    <submittedName>
        <fullName evidence="3">NUDIX domain-containing protein</fullName>
    </submittedName>
</protein>
<dbReference type="PROSITE" id="PS51462">
    <property type="entry name" value="NUDIX"/>
    <property type="match status" value="1"/>
</dbReference>
<reference evidence="3 4" key="1">
    <citation type="submission" date="2020-01" db="EMBL/GenBank/DDBJ databases">
        <title>Paenibacillus soybeanensis sp. nov. isolated from the nodules of soybean (Glycine max(L.) Merr).</title>
        <authorList>
            <person name="Wang H."/>
        </authorList>
    </citation>
    <scope>NUCLEOTIDE SEQUENCE [LARGE SCALE GENOMIC DNA]</scope>
    <source>
        <strain evidence="3 4">DSM 23054</strain>
    </source>
</reference>
<feature type="domain" description="Nudix hydrolase" evidence="2">
    <location>
        <begin position="43"/>
        <end position="188"/>
    </location>
</feature>
<evidence type="ECO:0000259" key="2">
    <source>
        <dbReference type="PROSITE" id="PS51462"/>
    </source>
</evidence>
<dbReference type="Gene3D" id="3.90.79.10">
    <property type="entry name" value="Nucleoside Triphosphate Pyrophosphohydrolase"/>
    <property type="match status" value="1"/>
</dbReference>
<gene>
    <name evidence="3" type="ORF">GT003_25750</name>
</gene>
<dbReference type="Pfam" id="PF21906">
    <property type="entry name" value="WHD_NrtR"/>
    <property type="match status" value="1"/>
</dbReference>
<evidence type="ECO:0000256" key="1">
    <source>
        <dbReference type="SAM" id="MobiDB-lite"/>
    </source>
</evidence>
<dbReference type="RefSeq" id="WP_161703400.1">
    <property type="nucleotide sequence ID" value="NZ_JAAAMU010000019.1"/>
</dbReference>
<dbReference type="OrthoDB" id="9786141at2"/>
<dbReference type="EMBL" id="JAAAMU010000019">
    <property type="protein sequence ID" value="NBC72415.1"/>
    <property type="molecule type" value="Genomic_DNA"/>
</dbReference>
<name>A0A7X4YTU9_9BACL</name>
<comment type="caution">
    <text evidence="3">The sequence shown here is derived from an EMBL/GenBank/DDBJ whole genome shotgun (WGS) entry which is preliminary data.</text>
</comment>
<evidence type="ECO:0000313" key="4">
    <source>
        <dbReference type="Proteomes" id="UP000558113"/>
    </source>
</evidence>